<dbReference type="SUPFAM" id="SSF56801">
    <property type="entry name" value="Acetyl-CoA synthetase-like"/>
    <property type="match status" value="1"/>
</dbReference>
<keyword evidence="4" id="KW-1185">Reference proteome</keyword>
<evidence type="ECO:0000256" key="1">
    <source>
        <dbReference type="SAM" id="MobiDB-lite"/>
    </source>
</evidence>
<name>A0A9W6R943_9PSEU</name>
<dbReference type="EMBL" id="BSTI01000038">
    <property type="protein sequence ID" value="GLY71523.1"/>
    <property type="molecule type" value="Genomic_DNA"/>
</dbReference>
<evidence type="ECO:0000313" key="4">
    <source>
        <dbReference type="Proteomes" id="UP001165136"/>
    </source>
</evidence>
<gene>
    <name evidence="3" type="ORF">Atai01_81420</name>
</gene>
<evidence type="ECO:0000313" key="3">
    <source>
        <dbReference type="EMBL" id="GLY71523.1"/>
    </source>
</evidence>
<dbReference type="Proteomes" id="UP001165136">
    <property type="component" value="Unassembled WGS sequence"/>
</dbReference>
<reference evidence="3" key="1">
    <citation type="submission" date="2023-03" db="EMBL/GenBank/DDBJ databases">
        <title>Amycolatopsis taiwanensis NBRC 103393.</title>
        <authorList>
            <person name="Ichikawa N."/>
            <person name="Sato H."/>
            <person name="Tonouchi N."/>
        </authorList>
    </citation>
    <scope>NUCLEOTIDE SEQUENCE</scope>
    <source>
        <strain evidence="3">NBRC 103393</strain>
    </source>
</reference>
<comment type="caution">
    <text evidence="3">The sequence shown here is derived from an EMBL/GenBank/DDBJ whole genome shotgun (WGS) entry which is preliminary data.</text>
</comment>
<protein>
    <recommendedName>
        <fullName evidence="2">AMP-binding enzyme C-terminal domain-containing protein</fullName>
    </recommendedName>
</protein>
<accession>A0A9W6R943</accession>
<feature type="region of interest" description="Disordered" evidence="1">
    <location>
        <begin position="55"/>
        <end position="74"/>
    </location>
</feature>
<dbReference type="InterPro" id="IPR025110">
    <property type="entry name" value="AMP-bd_C"/>
</dbReference>
<dbReference type="AlphaFoldDB" id="A0A9W6R943"/>
<dbReference type="InterPro" id="IPR045851">
    <property type="entry name" value="AMP-bd_C_sf"/>
</dbReference>
<sequence length="74" mass="8006">MHAIVVLTDGKQATVEELRTHVKALIAGYKAPKTIEFAETLPTSAAGKILKRERRARYRTPGGKTAEAKTTSGL</sequence>
<evidence type="ECO:0000259" key="2">
    <source>
        <dbReference type="Pfam" id="PF13193"/>
    </source>
</evidence>
<dbReference type="Gene3D" id="3.30.300.30">
    <property type="match status" value="1"/>
</dbReference>
<feature type="domain" description="AMP-binding enzyme C-terminal" evidence="2">
    <location>
        <begin position="3"/>
        <end position="48"/>
    </location>
</feature>
<dbReference type="Pfam" id="PF13193">
    <property type="entry name" value="AMP-binding_C"/>
    <property type="match status" value="1"/>
</dbReference>
<proteinExistence type="predicted"/>
<organism evidence="3 4">
    <name type="scientific">Amycolatopsis taiwanensis</name>
    <dbReference type="NCBI Taxonomy" id="342230"/>
    <lineage>
        <taxon>Bacteria</taxon>
        <taxon>Bacillati</taxon>
        <taxon>Actinomycetota</taxon>
        <taxon>Actinomycetes</taxon>
        <taxon>Pseudonocardiales</taxon>
        <taxon>Pseudonocardiaceae</taxon>
        <taxon>Amycolatopsis</taxon>
    </lineage>
</organism>